<sequence>MQMVEMMCQVVGNVKSAAKNAILIGQGMRLSGQPPPSGEECQRVPDEPRGPLFLLRNFSRAETACDASRLARCSESI</sequence>
<protein>
    <submittedName>
        <fullName evidence="1">Uncharacterized protein</fullName>
    </submittedName>
</protein>
<dbReference type="AlphaFoldDB" id="R9P1B4"/>
<name>R9P1B4_PSEHS</name>
<dbReference type="GeneID" id="24107753"/>
<reference evidence="2" key="1">
    <citation type="journal article" date="2013" name="Genome Announc.">
        <title>Draft genome sequence of the basidiomycetous yeast-like fungus Pseudozyma hubeiensis SY62, which produces an abundant amount of the biosurfactant mannosylerythritol lipids.</title>
        <authorList>
            <person name="Konishi M."/>
            <person name="Hatada Y."/>
            <person name="Horiuchi J."/>
        </authorList>
    </citation>
    <scope>NUCLEOTIDE SEQUENCE [LARGE SCALE GENOMIC DNA]</scope>
    <source>
        <strain evidence="2">SY62</strain>
    </source>
</reference>
<dbReference type="RefSeq" id="XP_012188474.1">
    <property type="nucleotide sequence ID" value="XM_012333084.1"/>
</dbReference>
<evidence type="ECO:0000313" key="2">
    <source>
        <dbReference type="Proteomes" id="UP000014071"/>
    </source>
</evidence>
<accession>R9P1B4</accession>
<gene>
    <name evidence="1" type="ORF">PHSY_002460</name>
</gene>
<dbReference type="HOGENOM" id="CLU_2639142_0_0_1"/>
<organism evidence="1 2">
    <name type="scientific">Pseudozyma hubeiensis (strain SY62)</name>
    <name type="common">Yeast</name>
    <dbReference type="NCBI Taxonomy" id="1305764"/>
    <lineage>
        <taxon>Eukaryota</taxon>
        <taxon>Fungi</taxon>
        <taxon>Dikarya</taxon>
        <taxon>Basidiomycota</taxon>
        <taxon>Ustilaginomycotina</taxon>
        <taxon>Ustilaginomycetes</taxon>
        <taxon>Ustilaginales</taxon>
        <taxon>Ustilaginaceae</taxon>
        <taxon>Pseudozyma</taxon>
    </lineage>
</organism>
<dbReference type="EMBL" id="DF238786">
    <property type="protein sequence ID" value="GAC94887.1"/>
    <property type="molecule type" value="Genomic_DNA"/>
</dbReference>
<keyword evidence="2" id="KW-1185">Reference proteome</keyword>
<proteinExistence type="predicted"/>
<dbReference type="Proteomes" id="UP000014071">
    <property type="component" value="Unassembled WGS sequence"/>
</dbReference>
<evidence type="ECO:0000313" key="1">
    <source>
        <dbReference type="EMBL" id="GAC94887.1"/>
    </source>
</evidence>